<accession>D7FSL3</accession>
<dbReference type="AlphaFoldDB" id="D7FSL3"/>
<evidence type="ECO:0000313" key="5">
    <source>
        <dbReference type="Proteomes" id="UP000002630"/>
    </source>
</evidence>
<organism evidence="4 5">
    <name type="scientific">Ectocarpus siliculosus</name>
    <name type="common">Brown alga</name>
    <name type="synonym">Conferva siliculosa</name>
    <dbReference type="NCBI Taxonomy" id="2880"/>
    <lineage>
        <taxon>Eukaryota</taxon>
        <taxon>Sar</taxon>
        <taxon>Stramenopiles</taxon>
        <taxon>Ochrophyta</taxon>
        <taxon>PX clade</taxon>
        <taxon>Phaeophyceae</taxon>
        <taxon>Ectocarpales</taxon>
        <taxon>Ectocarpaceae</taxon>
        <taxon>Ectocarpus</taxon>
    </lineage>
</organism>
<dbReference type="InterPro" id="IPR050565">
    <property type="entry name" value="LYPA1-2/EST-like"/>
</dbReference>
<dbReference type="OMA" id="WYDILAM"/>
<keyword evidence="2" id="KW-0378">Hydrolase</keyword>
<dbReference type="STRING" id="2880.D7FSL3"/>
<feature type="domain" description="Phospholipase/carboxylesterase/thioesterase" evidence="3">
    <location>
        <begin position="26"/>
        <end position="234"/>
    </location>
</feature>
<keyword evidence="5" id="KW-1185">Reference proteome</keyword>
<gene>
    <name evidence="4" type="ORF">Esi_0236_0014</name>
</gene>
<reference evidence="4 5" key="1">
    <citation type="journal article" date="2010" name="Nature">
        <title>The Ectocarpus genome and the independent evolution of multicellularity in brown algae.</title>
        <authorList>
            <person name="Cock J.M."/>
            <person name="Sterck L."/>
            <person name="Rouze P."/>
            <person name="Scornet D."/>
            <person name="Allen A.E."/>
            <person name="Amoutzias G."/>
            <person name="Anthouard V."/>
            <person name="Artiguenave F."/>
            <person name="Aury J.M."/>
            <person name="Badger J.H."/>
            <person name="Beszteri B."/>
            <person name="Billiau K."/>
            <person name="Bonnet E."/>
            <person name="Bothwell J.H."/>
            <person name="Bowler C."/>
            <person name="Boyen C."/>
            <person name="Brownlee C."/>
            <person name="Carrano C.J."/>
            <person name="Charrier B."/>
            <person name="Cho G.Y."/>
            <person name="Coelho S.M."/>
            <person name="Collen J."/>
            <person name="Corre E."/>
            <person name="Da Silva C."/>
            <person name="Delage L."/>
            <person name="Delaroque N."/>
            <person name="Dittami S.M."/>
            <person name="Doulbeau S."/>
            <person name="Elias M."/>
            <person name="Farnham G."/>
            <person name="Gachon C.M."/>
            <person name="Gschloessl B."/>
            <person name="Heesch S."/>
            <person name="Jabbari K."/>
            <person name="Jubin C."/>
            <person name="Kawai H."/>
            <person name="Kimura K."/>
            <person name="Kloareg B."/>
            <person name="Kupper F.C."/>
            <person name="Lang D."/>
            <person name="Le Bail A."/>
            <person name="Leblanc C."/>
            <person name="Lerouge P."/>
            <person name="Lohr M."/>
            <person name="Lopez P.J."/>
            <person name="Martens C."/>
            <person name="Maumus F."/>
            <person name="Michel G."/>
            <person name="Miranda-Saavedra D."/>
            <person name="Morales J."/>
            <person name="Moreau H."/>
            <person name="Motomura T."/>
            <person name="Nagasato C."/>
            <person name="Napoli C.A."/>
            <person name="Nelson D.R."/>
            <person name="Nyvall-Collen P."/>
            <person name="Peters A.F."/>
            <person name="Pommier C."/>
            <person name="Potin P."/>
            <person name="Poulain J."/>
            <person name="Quesneville H."/>
            <person name="Read B."/>
            <person name="Rensing S.A."/>
            <person name="Ritter A."/>
            <person name="Rousvoal S."/>
            <person name="Samanta M."/>
            <person name="Samson G."/>
            <person name="Schroeder D.C."/>
            <person name="Segurens B."/>
            <person name="Strittmatter M."/>
            <person name="Tonon T."/>
            <person name="Tregear J.W."/>
            <person name="Valentin K."/>
            <person name="von Dassow P."/>
            <person name="Yamagishi T."/>
            <person name="Van de Peer Y."/>
            <person name="Wincker P."/>
        </authorList>
    </citation>
    <scope>NUCLEOTIDE SEQUENCE [LARGE SCALE GENOMIC DNA]</scope>
    <source>
        <strain evidence="5">Ec32 / CCAP1310/4</strain>
    </source>
</reference>
<evidence type="ECO:0000256" key="1">
    <source>
        <dbReference type="ARBA" id="ARBA00006499"/>
    </source>
</evidence>
<dbReference type="PANTHER" id="PTHR10655">
    <property type="entry name" value="LYSOPHOSPHOLIPASE-RELATED"/>
    <property type="match status" value="1"/>
</dbReference>
<dbReference type="GO" id="GO:0052689">
    <property type="term" value="F:carboxylic ester hydrolase activity"/>
    <property type="evidence" value="ECO:0007669"/>
    <property type="project" value="TreeGrafter"/>
</dbReference>
<comment type="similarity">
    <text evidence="1">Belongs to the AB hydrolase superfamily. AB hydrolase 2 family.</text>
</comment>
<name>D7FSL3_ECTSI</name>
<dbReference type="PANTHER" id="PTHR10655:SF17">
    <property type="entry name" value="LYSOPHOSPHOLIPASE-LIKE PROTEIN 1"/>
    <property type="match status" value="1"/>
</dbReference>
<dbReference type="InParanoid" id="D7FSL3"/>
<evidence type="ECO:0000259" key="3">
    <source>
        <dbReference type="Pfam" id="PF02230"/>
    </source>
</evidence>
<dbReference type="OrthoDB" id="2418081at2759"/>
<dbReference type="Proteomes" id="UP000002630">
    <property type="component" value="Linkage Group LG29"/>
</dbReference>
<sequence>MAASAAPIELEHVSGDTLGGSGITLVPKDGAYTNVVVWLHGLGDTAAGWASTMPQLKLPHTKFILPTADTRPITLNGGYEMPGWSDIFGLQEDSPEDAVGFNASADRVRAILEAEKAKGKESTRMVVGGFSQGGAVALHFCLRATEPLAGCVACSTWIPLNKDYPTALGSASKDIPVAQFHGTRDEVVQFTWGQHSHTLMKEKLGMTTTFEAITGMGHSSSNAEMESVADFLKRVLPDGQ</sequence>
<dbReference type="InterPro" id="IPR029058">
    <property type="entry name" value="AB_hydrolase_fold"/>
</dbReference>
<dbReference type="EMBL" id="FN648416">
    <property type="protein sequence ID" value="CBJ31154.1"/>
    <property type="molecule type" value="Genomic_DNA"/>
</dbReference>
<dbReference type="eggNOG" id="KOG2112">
    <property type="taxonomic scope" value="Eukaryota"/>
</dbReference>
<dbReference type="Pfam" id="PF02230">
    <property type="entry name" value="Abhydrolase_2"/>
    <property type="match status" value="1"/>
</dbReference>
<dbReference type="Gene3D" id="3.40.50.1820">
    <property type="entry name" value="alpha/beta hydrolase"/>
    <property type="match status" value="1"/>
</dbReference>
<evidence type="ECO:0000256" key="2">
    <source>
        <dbReference type="ARBA" id="ARBA00022801"/>
    </source>
</evidence>
<dbReference type="SUPFAM" id="SSF53474">
    <property type="entry name" value="alpha/beta-Hydrolases"/>
    <property type="match status" value="1"/>
</dbReference>
<protein>
    <submittedName>
        <fullName evidence="4">Similar to lysophospholipase II</fullName>
    </submittedName>
</protein>
<proteinExistence type="inferred from homology"/>
<dbReference type="GO" id="GO:0005737">
    <property type="term" value="C:cytoplasm"/>
    <property type="evidence" value="ECO:0007669"/>
    <property type="project" value="TreeGrafter"/>
</dbReference>
<dbReference type="InterPro" id="IPR003140">
    <property type="entry name" value="PLipase/COase/thioEstase"/>
</dbReference>
<dbReference type="EMBL" id="FN649754">
    <property type="protein sequence ID" value="CBJ31154.1"/>
    <property type="molecule type" value="Genomic_DNA"/>
</dbReference>
<dbReference type="GO" id="GO:0008474">
    <property type="term" value="F:palmitoyl-(protein) hydrolase activity"/>
    <property type="evidence" value="ECO:0007669"/>
    <property type="project" value="TreeGrafter"/>
</dbReference>
<evidence type="ECO:0000313" key="4">
    <source>
        <dbReference type="EMBL" id="CBJ31154.1"/>
    </source>
</evidence>